<name>A0AAV0XH85_9HEMI</name>
<protein>
    <submittedName>
        <fullName evidence="1">Uncharacterized protein</fullName>
    </submittedName>
</protein>
<organism evidence="1 2">
    <name type="scientific">Macrosiphum euphorbiae</name>
    <name type="common">potato aphid</name>
    <dbReference type="NCBI Taxonomy" id="13131"/>
    <lineage>
        <taxon>Eukaryota</taxon>
        <taxon>Metazoa</taxon>
        <taxon>Ecdysozoa</taxon>
        <taxon>Arthropoda</taxon>
        <taxon>Hexapoda</taxon>
        <taxon>Insecta</taxon>
        <taxon>Pterygota</taxon>
        <taxon>Neoptera</taxon>
        <taxon>Paraneoptera</taxon>
        <taxon>Hemiptera</taxon>
        <taxon>Sternorrhyncha</taxon>
        <taxon>Aphidomorpha</taxon>
        <taxon>Aphidoidea</taxon>
        <taxon>Aphididae</taxon>
        <taxon>Macrosiphini</taxon>
        <taxon>Macrosiphum</taxon>
    </lineage>
</organism>
<dbReference type="Proteomes" id="UP001160148">
    <property type="component" value="Unassembled WGS sequence"/>
</dbReference>
<dbReference type="EMBL" id="CARXXK010000005">
    <property type="protein sequence ID" value="CAI6367740.1"/>
    <property type="molecule type" value="Genomic_DNA"/>
</dbReference>
<gene>
    <name evidence="1" type="ORF">MEUPH1_LOCUS22180</name>
</gene>
<evidence type="ECO:0000313" key="1">
    <source>
        <dbReference type="EMBL" id="CAI6367740.1"/>
    </source>
</evidence>
<dbReference type="AlphaFoldDB" id="A0AAV0XH85"/>
<reference evidence="1 2" key="1">
    <citation type="submission" date="2023-01" db="EMBL/GenBank/DDBJ databases">
        <authorList>
            <person name="Whitehead M."/>
        </authorList>
    </citation>
    <scope>NUCLEOTIDE SEQUENCE [LARGE SCALE GENOMIC DNA]</scope>
</reference>
<proteinExistence type="predicted"/>
<accession>A0AAV0XH85</accession>
<comment type="caution">
    <text evidence="1">The sequence shown here is derived from an EMBL/GenBank/DDBJ whole genome shotgun (WGS) entry which is preliminary data.</text>
</comment>
<evidence type="ECO:0000313" key="2">
    <source>
        <dbReference type="Proteomes" id="UP001160148"/>
    </source>
</evidence>
<keyword evidence="2" id="KW-1185">Reference proteome</keyword>
<sequence length="108" mass="12785">MLGYRSDRGVTLVVLIGIDGNRKEHRIYMYSSPKHFETKDNSRIGFNTESKSMMLYICMNCVFTEWIENQLIEFVEQLPNMFKTLNVDKNQNYCILDHGDSKKYIEDM</sequence>